<dbReference type="RefSeq" id="WP_007003663.1">
    <property type="nucleotide sequence ID" value="NZ_GG770778.1"/>
</dbReference>
<dbReference type="InterPro" id="IPR029052">
    <property type="entry name" value="Metallo-depent_PP-like"/>
</dbReference>
<feature type="domain" description="Calcineurin-like phosphoesterase" evidence="2">
    <location>
        <begin position="8"/>
        <end position="186"/>
    </location>
</feature>
<dbReference type="AlphaFoldDB" id="D5RHP4"/>
<dbReference type="SUPFAM" id="SSF56300">
    <property type="entry name" value="Metallo-dependent phosphatases"/>
    <property type="match status" value="1"/>
</dbReference>
<dbReference type="CDD" id="cd00838">
    <property type="entry name" value="MPP_superfamily"/>
    <property type="match status" value="1"/>
</dbReference>
<evidence type="ECO:0000259" key="2">
    <source>
        <dbReference type="Pfam" id="PF12850"/>
    </source>
</evidence>
<dbReference type="Pfam" id="PF12850">
    <property type="entry name" value="Metallophos_2"/>
    <property type="match status" value="1"/>
</dbReference>
<dbReference type="GO" id="GO:0016791">
    <property type="term" value="F:phosphatase activity"/>
    <property type="evidence" value="ECO:0007669"/>
    <property type="project" value="TreeGrafter"/>
</dbReference>
<accession>D5RHP4</accession>
<dbReference type="GO" id="GO:0005737">
    <property type="term" value="C:cytoplasm"/>
    <property type="evidence" value="ECO:0007669"/>
    <property type="project" value="TreeGrafter"/>
</dbReference>
<evidence type="ECO:0000313" key="4">
    <source>
        <dbReference type="Proteomes" id="UP000005324"/>
    </source>
</evidence>
<dbReference type="HOGENOM" id="CLU_074761_0_1_5"/>
<name>D5RHP4_9PROT</name>
<dbReference type="OrthoDB" id="9813918at2"/>
<comment type="caution">
    <text evidence="3">The sequence shown here is derived from an EMBL/GenBank/DDBJ whole genome shotgun (WGS) entry which is preliminary data.</text>
</comment>
<proteinExistence type="inferred from homology"/>
<sequence>MTRIVPRRLAVIADVHGNADALAAVLADIDALGLETILNLGDHVSGPLAAAETAEMLMARPGMLCLRGNHDRWVTERAPEAMGGSDRMAHDQLSPAQRDWLRGLPATAWLGSEVFLCHGTPQSDLAYWMEEVREDGRTGRRRLAEIEAEAGGLGFPLLLCAHSHTPRALRLSEGRLLVNPGSVGCPGYVDDDPPHVMQSGLPDACYAVLEQAGQGWRVSFRHVPYDRSRMVALALAAGRAEWAAALETGCIDPAG</sequence>
<gene>
    <name evidence="3" type="ORF">HMPREF0731_0604</name>
</gene>
<dbReference type="InterPro" id="IPR050126">
    <property type="entry name" value="Ap4A_hydrolase"/>
</dbReference>
<dbReference type="InterPro" id="IPR024654">
    <property type="entry name" value="Calcineurin-like_PHP_lpxH"/>
</dbReference>
<dbReference type="PANTHER" id="PTHR42850:SF2">
    <property type="entry name" value="BLL5683 PROTEIN"/>
    <property type="match status" value="1"/>
</dbReference>
<organism evidence="3 4">
    <name type="scientific">Pseudoroseomonas cervicalis ATCC 49957</name>
    <dbReference type="NCBI Taxonomy" id="525371"/>
    <lineage>
        <taxon>Bacteria</taxon>
        <taxon>Pseudomonadati</taxon>
        <taxon>Pseudomonadota</taxon>
        <taxon>Alphaproteobacteria</taxon>
        <taxon>Acetobacterales</taxon>
        <taxon>Roseomonadaceae</taxon>
        <taxon>Roseomonas</taxon>
    </lineage>
</organism>
<dbReference type="Proteomes" id="UP000005324">
    <property type="component" value="Unassembled WGS sequence"/>
</dbReference>
<protein>
    <submittedName>
        <fullName evidence="3">Ser/Thr phosphatase family protein</fullName>
    </submittedName>
</protein>
<evidence type="ECO:0000313" key="3">
    <source>
        <dbReference type="EMBL" id="EFH13177.1"/>
    </source>
</evidence>
<evidence type="ECO:0000256" key="1">
    <source>
        <dbReference type="ARBA" id="ARBA00008950"/>
    </source>
</evidence>
<dbReference type="PIRSF" id="PIRSF000883">
    <property type="entry name" value="Pesterase_MJ0912"/>
    <property type="match status" value="1"/>
</dbReference>
<keyword evidence="4" id="KW-1185">Reference proteome</keyword>
<dbReference type="Gene3D" id="3.60.21.10">
    <property type="match status" value="1"/>
</dbReference>
<dbReference type="InterPro" id="IPR011152">
    <property type="entry name" value="Pesterase_MJ0912"/>
</dbReference>
<dbReference type="PANTHER" id="PTHR42850">
    <property type="entry name" value="METALLOPHOSPHOESTERASE"/>
    <property type="match status" value="1"/>
</dbReference>
<comment type="similarity">
    <text evidence="1">Belongs to the metallophosphoesterase superfamily. YfcE family.</text>
</comment>
<reference evidence="3 4" key="1">
    <citation type="submission" date="2010-04" db="EMBL/GenBank/DDBJ databases">
        <authorList>
            <person name="Qin X."/>
            <person name="Bachman B."/>
            <person name="Battles P."/>
            <person name="Bell A."/>
            <person name="Bess C."/>
            <person name="Bickham C."/>
            <person name="Chaboub L."/>
            <person name="Chen D."/>
            <person name="Coyle M."/>
            <person name="Deiros D.R."/>
            <person name="Dinh H."/>
            <person name="Forbes L."/>
            <person name="Fowler G."/>
            <person name="Francisco L."/>
            <person name="Fu Q."/>
            <person name="Gubbala S."/>
            <person name="Hale W."/>
            <person name="Han Y."/>
            <person name="Hemphill L."/>
            <person name="Highlander S.K."/>
            <person name="Hirani K."/>
            <person name="Hogues M."/>
            <person name="Jackson L."/>
            <person name="Jakkamsetti A."/>
            <person name="Javaid M."/>
            <person name="Jiang H."/>
            <person name="Korchina V."/>
            <person name="Kovar C."/>
            <person name="Lara F."/>
            <person name="Lee S."/>
            <person name="Mata R."/>
            <person name="Mathew T."/>
            <person name="Moen C."/>
            <person name="Morales K."/>
            <person name="Munidasa M."/>
            <person name="Nazareth L."/>
            <person name="Ngo R."/>
            <person name="Nguyen L."/>
            <person name="Okwuonu G."/>
            <person name="Ongeri F."/>
            <person name="Patil S."/>
            <person name="Petrosino J."/>
            <person name="Pham C."/>
            <person name="Pham P."/>
            <person name="Pu L.-L."/>
            <person name="Puazo M."/>
            <person name="Raj R."/>
            <person name="Reid J."/>
            <person name="Rouhana J."/>
            <person name="Saada N."/>
            <person name="Shang Y."/>
            <person name="Simmons D."/>
            <person name="Thornton R."/>
            <person name="Warren J."/>
            <person name="Weissenberger G."/>
            <person name="Zhang J."/>
            <person name="Zhang L."/>
            <person name="Zhou C."/>
            <person name="Zhu D."/>
            <person name="Muzny D."/>
            <person name="Worley K."/>
            <person name="Gibbs R."/>
        </authorList>
    </citation>
    <scope>NUCLEOTIDE SEQUENCE [LARGE SCALE GENOMIC DNA]</scope>
    <source>
        <strain evidence="3 4">ATCC 49957</strain>
    </source>
</reference>
<dbReference type="EMBL" id="ADVL01000109">
    <property type="protein sequence ID" value="EFH13177.1"/>
    <property type="molecule type" value="Genomic_DNA"/>
</dbReference>